<evidence type="ECO:0000256" key="6">
    <source>
        <dbReference type="ARBA" id="ARBA00022989"/>
    </source>
</evidence>
<keyword evidence="4 8" id="KW-0812">Transmembrane</keyword>
<comment type="subcellular location">
    <subcellularLocation>
        <location evidence="1">Cell membrane</location>
        <topology evidence="1">Multi-pass membrane protein</topology>
    </subcellularLocation>
</comment>
<evidence type="ECO:0000256" key="1">
    <source>
        <dbReference type="ARBA" id="ARBA00004651"/>
    </source>
</evidence>
<dbReference type="RefSeq" id="WP_167700378.1">
    <property type="nucleotide sequence ID" value="NZ_CP118174.1"/>
</dbReference>
<evidence type="ECO:0000256" key="2">
    <source>
        <dbReference type="ARBA" id="ARBA00006939"/>
    </source>
</evidence>
<feature type="transmembrane region" description="Helical" evidence="8">
    <location>
        <begin position="219"/>
        <end position="238"/>
    </location>
</feature>
<keyword evidence="5" id="KW-0862">Zinc</keyword>
<dbReference type="AlphaFoldDB" id="A0A968KRI7"/>
<feature type="transmembrane region" description="Helical" evidence="8">
    <location>
        <begin position="12"/>
        <end position="35"/>
    </location>
</feature>
<keyword evidence="6 8" id="KW-1133">Transmembrane helix</keyword>
<evidence type="ECO:0000313" key="10">
    <source>
        <dbReference type="Proteomes" id="UP000711995"/>
    </source>
</evidence>
<dbReference type="GO" id="GO:0005886">
    <property type="term" value="C:plasma membrane"/>
    <property type="evidence" value="ECO:0007669"/>
    <property type="project" value="UniProtKB-SubCell"/>
</dbReference>
<proteinExistence type="inferred from homology"/>
<dbReference type="PANTHER" id="PTHR11040:SF211">
    <property type="entry name" value="ZINC TRANSPORTER ZIP11"/>
    <property type="match status" value="1"/>
</dbReference>
<dbReference type="InterPro" id="IPR003689">
    <property type="entry name" value="ZIP"/>
</dbReference>
<keyword evidence="7 8" id="KW-0472">Membrane</keyword>
<dbReference type="GO" id="GO:0005385">
    <property type="term" value="F:zinc ion transmembrane transporter activity"/>
    <property type="evidence" value="ECO:0007669"/>
    <property type="project" value="TreeGrafter"/>
</dbReference>
<keyword evidence="3" id="KW-1003">Cell membrane</keyword>
<keyword evidence="10" id="KW-1185">Reference proteome</keyword>
<evidence type="ECO:0000256" key="5">
    <source>
        <dbReference type="ARBA" id="ARBA00022833"/>
    </source>
</evidence>
<sequence length="270" mass="28664">MHTWLASLNPVLAAFIGGSFTWATTALGATFIFFFKTINRKILDASLGFAAGVMIAASFWSLLDPAIAISEDLNYIPWLWPLVGFLTGGLFLRALDMMLPHLHRYMRKGEQQEGPQSTLSDKMLMIIAVTIHNIPEGLAVGVAFGATAVFPEATIASAIALTIGIGIQNIPEGFAVSMPLLEEKMSKRKAFFWGQASGSVEAVAAVIGAILVIQMQALLPFALGFAAGAMIFVVVEEVIPQSQSAGNNDLATGGAMLGFAIMMLLDVALS</sequence>
<gene>
    <name evidence="9" type="ORF">HCT14_04680</name>
</gene>
<dbReference type="PANTHER" id="PTHR11040">
    <property type="entry name" value="ZINC/IRON TRANSPORTER"/>
    <property type="match status" value="1"/>
</dbReference>
<accession>A0A968KRI7</accession>
<evidence type="ECO:0000256" key="4">
    <source>
        <dbReference type="ARBA" id="ARBA00022692"/>
    </source>
</evidence>
<evidence type="ECO:0000256" key="8">
    <source>
        <dbReference type="SAM" id="Phobius"/>
    </source>
</evidence>
<dbReference type="Proteomes" id="UP000711995">
    <property type="component" value="Unassembled WGS sequence"/>
</dbReference>
<name>A0A968KRI7_9SPIO</name>
<protein>
    <submittedName>
        <fullName evidence="9">ZIP family metal transporter</fullName>
    </submittedName>
</protein>
<feature type="transmembrane region" description="Helical" evidence="8">
    <location>
        <begin position="250"/>
        <end position="269"/>
    </location>
</feature>
<feature type="transmembrane region" description="Helical" evidence="8">
    <location>
        <begin position="190"/>
        <end position="213"/>
    </location>
</feature>
<comment type="caution">
    <text evidence="9">The sequence shown here is derived from an EMBL/GenBank/DDBJ whole genome shotgun (WGS) entry which is preliminary data.</text>
</comment>
<dbReference type="EMBL" id="JAATLJ010000001">
    <property type="protein sequence ID" value="NIZ40799.1"/>
    <property type="molecule type" value="Genomic_DNA"/>
</dbReference>
<feature type="transmembrane region" description="Helical" evidence="8">
    <location>
        <begin position="42"/>
        <end position="63"/>
    </location>
</feature>
<evidence type="ECO:0000256" key="3">
    <source>
        <dbReference type="ARBA" id="ARBA00022475"/>
    </source>
</evidence>
<evidence type="ECO:0000256" key="7">
    <source>
        <dbReference type="ARBA" id="ARBA00023136"/>
    </source>
</evidence>
<feature type="transmembrane region" description="Helical" evidence="8">
    <location>
        <begin position="75"/>
        <end position="95"/>
    </location>
</feature>
<evidence type="ECO:0000313" key="9">
    <source>
        <dbReference type="EMBL" id="NIZ40799.1"/>
    </source>
</evidence>
<organism evidence="9 10">
    <name type="scientific">Entomospira entomophila</name>
    <dbReference type="NCBI Taxonomy" id="2719988"/>
    <lineage>
        <taxon>Bacteria</taxon>
        <taxon>Pseudomonadati</taxon>
        <taxon>Spirochaetota</taxon>
        <taxon>Spirochaetia</taxon>
        <taxon>Spirochaetales</taxon>
        <taxon>Spirochaetaceae</taxon>
        <taxon>Entomospira</taxon>
    </lineage>
</organism>
<reference evidence="9 10" key="1">
    <citation type="submission" date="2020-03" db="EMBL/GenBank/DDBJ databases">
        <title>Spirochaetal bacteria isolated from arthropods constitute a novel genus Entomospira genus novum within the order Spirochaetales.</title>
        <authorList>
            <person name="Grana-Miraglia L."/>
            <person name="Sikutova S."/>
            <person name="Fingerle V."/>
            <person name="Sing A."/>
            <person name="Castillo-Ramirez S."/>
            <person name="Margos G."/>
            <person name="Rudolf I."/>
        </authorList>
    </citation>
    <scope>NUCLEOTIDE SEQUENCE [LARGE SCALE GENOMIC DNA]</scope>
    <source>
        <strain evidence="9 10">BR193</strain>
    </source>
</reference>
<dbReference type="Pfam" id="PF02535">
    <property type="entry name" value="Zip"/>
    <property type="match status" value="1"/>
</dbReference>
<comment type="similarity">
    <text evidence="2">Belongs to the ZIP transporter (TC 2.A.5) family.</text>
</comment>